<evidence type="ECO:0000313" key="2">
    <source>
        <dbReference type="EMBL" id="OGD04465.1"/>
    </source>
</evidence>
<name>A0A1F4ZE57_9BACT</name>
<dbReference type="Pfam" id="PF07866">
    <property type="entry name" value="DUF1653"/>
    <property type="match status" value="1"/>
</dbReference>
<dbReference type="Proteomes" id="UP000177080">
    <property type="component" value="Unassembled WGS sequence"/>
</dbReference>
<dbReference type="InterPro" id="IPR023387">
    <property type="entry name" value="DUF1653-like_dom"/>
</dbReference>
<dbReference type="Gene3D" id="2.30.30.320">
    <property type="entry name" value="DUF1653-like domain"/>
    <property type="match status" value="1"/>
</dbReference>
<proteinExistence type="predicted"/>
<dbReference type="InterPro" id="IPR037135">
    <property type="entry name" value="DUF1653-like_dom_sf"/>
</dbReference>
<gene>
    <name evidence="2" type="ORF">A2989_05150</name>
</gene>
<sequence>MYYHYKHPEKYYVVEFVGVLENSEEVCVGYRALYGKGILWVRTLENFLEGVEIDGKSVKRFQVV</sequence>
<dbReference type="AlphaFoldDB" id="A0A1F4ZE57"/>
<comment type="caution">
    <text evidence="2">The sequence shown here is derived from an EMBL/GenBank/DDBJ whole genome shotgun (WGS) entry which is preliminary data.</text>
</comment>
<dbReference type="STRING" id="1797259.A2989_05150"/>
<evidence type="ECO:0000259" key="1">
    <source>
        <dbReference type="Pfam" id="PF07866"/>
    </source>
</evidence>
<evidence type="ECO:0000313" key="3">
    <source>
        <dbReference type="Proteomes" id="UP000177080"/>
    </source>
</evidence>
<organism evidence="2 3">
    <name type="scientific">Candidatus Amesbacteria bacterium RIFCSPLOWO2_01_FULL_48_25</name>
    <dbReference type="NCBI Taxonomy" id="1797259"/>
    <lineage>
        <taxon>Bacteria</taxon>
        <taxon>Candidatus Amesiibacteriota</taxon>
    </lineage>
</organism>
<accession>A0A1F4ZE57</accession>
<dbReference type="EMBL" id="MEXN01000001">
    <property type="protein sequence ID" value="OGD04465.1"/>
    <property type="molecule type" value="Genomic_DNA"/>
</dbReference>
<protein>
    <recommendedName>
        <fullName evidence="1">DUF1653 domain-containing protein</fullName>
    </recommendedName>
</protein>
<feature type="domain" description="DUF1653" evidence="1">
    <location>
        <begin position="2"/>
        <end position="62"/>
    </location>
</feature>
<reference evidence="2 3" key="1">
    <citation type="journal article" date="2016" name="Nat. Commun.">
        <title>Thousands of microbial genomes shed light on interconnected biogeochemical processes in an aquifer system.</title>
        <authorList>
            <person name="Anantharaman K."/>
            <person name="Brown C.T."/>
            <person name="Hug L.A."/>
            <person name="Sharon I."/>
            <person name="Castelle C.J."/>
            <person name="Probst A.J."/>
            <person name="Thomas B.C."/>
            <person name="Singh A."/>
            <person name="Wilkins M.J."/>
            <person name="Karaoz U."/>
            <person name="Brodie E.L."/>
            <person name="Williams K.H."/>
            <person name="Hubbard S.S."/>
            <person name="Banfield J.F."/>
        </authorList>
    </citation>
    <scope>NUCLEOTIDE SEQUENCE [LARGE SCALE GENOMIC DNA]</scope>
</reference>